<accession>A0A9N9JIR7</accession>
<dbReference type="Proteomes" id="UP000789396">
    <property type="component" value="Unassembled WGS sequence"/>
</dbReference>
<organism evidence="1 2">
    <name type="scientific">Racocetra fulgida</name>
    <dbReference type="NCBI Taxonomy" id="60492"/>
    <lineage>
        <taxon>Eukaryota</taxon>
        <taxon>Fungi</taxon>
        <taxon>Fungi incertae sedis</taxon>
        <taxon>Mucoromycota</taxon>
        <taxon>Glomeromycotina</taxon>
        <taxon>Glomeromycetes</taxon>
        <taxon>Diversisporales</taxon>
        <taxon>Gigasporaceae</taxon>
        <taxon>Racocetra</taxon>
    </lineage>
</organism>
<reference evidence="1" key="1">
    <citation type="submission" date="2021-06" db="EMBL/GenBank/DDBJ databases">
        <authorList>
            <person name="Kallberg Y."/>
            <person name="Tangrot J."/>
            <person name="Rosling A."/>
        </authorList>
    </citation>
    <scope>NUCLEOTIDE SEQUENCE</scope>
    <source>
        <strain evidence="1">IN212</strain>
    </source>
</reference>
<sequence length="51" mass="5726">LGLTKGVNKGIVKDVHKKRDSIKEPINKVTTSSVEYVHEKRDHAGLDDKIK</sequence>
<gene>
    <name evidence="1" type="ORF">RFULGI_LOCUS15841</name>
</gene>
<feature type="non-terminal residue" evidence="1">
    <location>
        <position position="51"/>
    </location>
</feature>
<keyword evidence="2" id="KW-1185">Reference proteome</keyword>
<proteinExistence type="predicted"/>
<evidence type="ECO:0000313" key="2">
    <source>
        <dbReference type="Proteomes" id="UP000789396"/>
    </source>
</evidence>
<feature type="non-terminal residue" evidence="1">
    <location>
        <position position="1"/>
    </location>
</feature>
<dbReference type="AlphaFoldDB" id="A0A9N9JIR7"/>
<protein>
    <submittedName>
        <fullName evidence="1">16041_t:CDS:1</fullName>
    </submittedName>
</protein>
<evidence type="ECO:0000313" key="1">
    <source>
        <dbReference type="EMBL" id="CAG8781175.1"/>
    </source>
</evidence>
<name>A0A9N9JIR7_9GLOM</name>
<dbReference type="EMBL" id="CAJVPZ010052925">
    <property type="protein sequence ID" value="CAG8781175.1"/>
    <property type="molecule type" value="Genomic_DNA"/>
</dbReference>
<comment type="caution">
    <text evidence="1">The sequence shown here is derived from an EMBL/GenBank/DDBJ whole genome shotgun (WGS) entry which is preliminary data.</text>
</comment>